<name>A0A9P9IFD0_9PLEO</name>
<dbReference type="InterPro" id="IPR000250">
    <property type="entry name" value="Peptidase_G1"/>
</dbReference>
<keyword evidence="1" id="KW-0732">Signal</keyword>
<keyword evidence="3" id="KW-1185">Reference proteome</keyword>
<feature type="chain" id="PRO_5040380412" evidence="1">
    <location>
        <begin position="19"/>
        <end position="239"/>
    </location>
</feature>
<dbReference type="OrthoDB" id="2862635at2759"/>
<accession>A0A9P9IFD0</accession>
<protein>
    <submittedName>
        <fullName evidence="2">Peptidase G1</fullName>
    </submittedName>
</protein>
<dbReference type="PANTHER" id="PTHR37536">
    <property type="entry name" value="PUTATIVE (AFU_ORTHOLOGUE AFUA_3G02970)-RELATED"/>
    <property type="match status" value="1"/>
</dbReference>
<dbReference type="PRINTS" id="PR00977">
    <property type="entry name" value="SCYTLDPTASE"/>
</dbReference>
<proteinExistence type="predicted"/>
<dbReference type="Proteomes" id="UP000700596">
    <property type="component" value="Unassembled WGS sequence"/>
</dbReference>
<evidence type="ECO:0000256" key="1">
    <source>
        <dbReference type="SAM" id="SignalP"/>
    </source>
</evidence>
<dbReference type="PANTHER" id="PTHR37536:SF1">
    <property type="entry name" value="ASPERGILLOPEPSIN, PUTAITVE (AFU_ORTHOLOGUE AFUA_7G01200)"/>
    <property type="match status" value="1"/>
</dbReference>
<dbReference type="InterPro" id="IPR013320">
    <property type="entry name" value="ConA-like_dom_sf"/>
</dbReference>
<dbReference type="EMBL" id="JAGMWT010000013">
    <property type="protein sequence ID" value="KAH7117902.1"/>
    <property type="molecule type" value="Genomic_DNA"/>
</dbReference>
<dbReference type="AlphaFoldDB" id="A0A9P9IFD0"/>
<organism evidence="2 3">
    <name type="scientific">Dendryphion nanum</name>
    <dbReference type="NCBI Taxonomy" id="256645"/>
    <lineage>
        <taxon>Eukaryota</taxon>
        <taxon>Fungi</taxon>
        <taxon>Dikarya</taxon>
        <taxon>Ascomycota</taxon>
        <taxon>Pezizomycotina</taxon>
        <taxon>Dothideomycetes</taxon>
        <taxon>Pleosporomycetidae</taxon>
        <taxon>Pleosporales</taxon>
        <taxon>Torulaceae</taxon>
        <taxon>Dendryphion</taxon>
    </lineage>
</organism>
<dbReference type="GO" id="GO:0070007">
    <property type="term" value="F:glutamic-type endopeptidase activity"/>
    <property type="evidence" value="ECO:0007669"/>
    <property type="project" value="InterPro"/>
</dbReference>
<dbReference type="CDD" id="cd13426">
    <property type="entry name" value="Peptidase_G1"/>
    <property type="match status" value="1"/>
</dbReference>
<evidence type="ECO:0000313" key="3">
    <source>
        <dbReference type="Proteomes" id="UP000700596"/>
    </source>
</evidence>
<dbReference type="InterPro" id="IPR038656">
    <property type="entry name" value="Peptidase_G1_sf"/>
</dbReference>
<dbReference type="Pfam" id="PF01828">
    <property type="entry name" value="Peptidase_A4"/>
    <property type="match status" value="1"/>
</dbReference>
<dbReference type="SUPFAM" id="SSF49899">
    <property type="entry name" value="Concanavalin A-like lectins/glucanases"/>
    <property type="match status" value="1"/>
</dbReference>
<feature type="signal peptide" evidence="1">
    <location>
        <begin position="1"/>
        <end position="18"/>
    </location>
</feature>
<gene>
    <name evidence="2" type="ORF">B0J11DRAFT_592412</name>
</gene>
<sequence length="239" mass="24692">MAFVNILATASFWSTALAAYDGNRAGAVLKAPAGDSFATVTGTFTVPPLTGRSRLTIWLGIGDTVEQTYVLGGGIVFNSTFGSFAAFYPEKAVDTTSSVPIAVGDSITVTTTLTSPNTGTVVIENKTQNKKTEQTVAAPATADPGRLTAQTADWWVQAYQAAGELVETPNYDNITFTAVSATLGSGATVGATGAGSFEIQGISGQIYSKTTVEADKVVVKRQGVQVPGVPPITSPTRRS</sequence>
<dbReference type="Gene3D" id="2.60.120.700">
    <property type="entry name" value="Peptidase G1"/>
    <property type="match status" value="1"/>
</dbReference>
<reference evidence="2" key="1">
    <citation type="journal article" date="2021" name="Nat. Commun.">
        <title>Genetic determinants of endophytism in the Arabidopsis root mycobiome.</title>
        <authorList>
            <person name="Mesny F."/>
            <person name="Miyauchi S."/>
            <person name="Thiergart T."/>
            <person name="Pickel B."/>
            <person name="Atanasova L."/>
            <person name="Karlsson M."/>
            <person name="Huettel B."/>
            <person name="Barry K.W."/>
            <person name="Haridas S."/>
            <person name="Chen C."/>
            <person name="Bauer D."/>
            <person name="Andreopoulos W."/>
            <person name="Pangilinan J."/>
            <person name="LaButti K."/>
            <person name="Riley R."/>
            <person name="Lipzen A."/>
            <person name="Clum A."/>
            <person name="Drula E."/>
            <person name="Henrissat B."/>
            <person name="Kohler A."/>
            <person name="Grigoriev I.V."/>
            <person name="Martin F.M."/>
            <person name="Hacquard S."/>
        </authorList>
    </citation>
    <scope>NUCLEOTIDE SEQUENCE</scope>
    <source>
        <strain evidence="2">MPI-CAGE-CH-0243</strain>
    </source>
</reference>
<comment type="caution">
    <text evidence="2">The sequence shown here is derived from an EMBL/GenBank/DDBJ whole genome shotgun (WGS) entry which is preliminary data.</text>
</comment>
<dbReference type="GO" id="GO:0006508">
    <property type="term" value="P:proteolysis"/>
    <property type="evidence" value="ECO:0007669"/>
    <property type="project" value="InterPro"/>
</dbReference>
<evidence type="ECO:0000313" key="2">
    <source>
        <dbReference type="EMBL" id="KAH7117902.1"/>
    </source>
</evidence>